<comment type="caution">
    <text evidence="2">The sequence shown here is derived from an EMBL/GenBank/DDBJ whole genome shotgun (WGS) entry which is preliminary data.</text>
</comment>
<evidence type="ECO:0000259" key="1">
    <source>
        <dbReference type="Pfam" id="PF22435"/>
    </source>
</evidence>
<reference evidence="2 3" key="1">
    <citation type="submission" date="2017-08" db="EMBL/GenBank/DDBJ databases">
        <title>Infants hospitalized years apart are colonized by the same room-sourced microbial strains.</title>
        <authorList>
            <person name="Brooks B."/>
            <person name="Olm M.R."/>
            <person name="Firek B.A."/>
            <person name="Baker R."/>
            <person name="Thomas B.C."/>
            <person name="Morowitz M.J."/>
            <person name="Banfield J.F."/>
        </authorList>
    </citation>
    <scope>NUCLEOTIDE SEQUENCE [LARGE SCALE GENOMIC DNA]</scope>
    <source>
        <strain evidence="2">S2_018_000_R2_104</strain>
    </source>
</reference>
<dbReference type="Gene3D" id="3.30.1330.30">
    <property type="match status" value="1"/>
</dbReference>
<proteinExistence type="predicted"/>
<feature type="domain" description="MRM3-like substrate binding" evidence="1">
    <location>
        <begin position="12"/>
        <end position="44"/>
    </location>
</feature>
<protein>
    <submittedName>
        <fullName evidence="2">RNA methyltransferase</fullName>
    </submittedName>
</protein>
<evidence type="ECO:0000313" key="3">
    <source>
        <dbReference type="Proteomes" id="UP000249557"/>
    </source>
</evidence>
<name>A0A2W4ZSJ1_9BACT</name>
<feature type="non-terminal residue" evidence="2">
    <location>
        <position position="45"/>
    </location>
</feature>
<dbReference type="EMBL" id="QFNK01000148">
    <property type="protein sequence ID" value="PZO85413.1"/>
    <property type="molecule type" value="Genomic_DNA"/>
</dbReference>
<dbReference type="GO" id="GO:0008168">
    <property type="term" value="F:methyltransferase activity"/>
    <property type="evidence" value="ECO:0007669"/>
    <property type="project" value="UniProtKB-KW"/>
</dbReference>
<keyword evidence="2" id="KW-0808">Transferase</keyword>
<dbReference type="AlphaFoldDB" id="A0A2W4ZSJ1"/>
<dbReference type="GO" id="GO:0032259">
    <property type="term" value="P:methylation"/>
    <property type="evidence" value="ECO:0007669"/>
    <property type="project" value="UniProtKB-KW"/>
</dbReference>
<dbReference type="InterPro" id="IPR029064">
    <property type="entry name" value="Ribosomal_eL30-like_sf"/>
</dbReference>
<dbReference type="SUPFAM" id="SSF55315">
    <property type="entry name" value="L30e-like"/>
    <property type="match status" value="1"/>
</dbReference>
<organism evidence="2 3">
    <name type="scientific">Micavibrio aeruginosavorus</name>
    <dbReference type="NCBI Taxonomy" id="349221"/>
    <lineage>
        <taxon>Bacteria</taxon>
        <taxon>Pseudomonadati</taxon>
        <taxon>Bdellovibrionota</taxon>
        <taxon>Bdellovibrionia</taxon>
        <taxon>Bdellovibrionales</taxon>
        <taxon>Pseudobdellovibrionaceae</taxon>
        <taxon>Micavibrio</taxon>
    </lineage>
</organism>
<gene>
    <name evidence="2" type="ORF">DI626_07490</name>
</gene>
<dbReference type="Proteomes" id="UP000249557">
    <property type="component" value="Unassembled WGS sequence"/>
</dbReference>
<sequence length="45" mass="5083">MARIEHITSPSNPKIKAINSLFIRKFRKETGLFVAEGLRSIIEGL</sequence>
<accession>A0A2W4ZSJ1</accession>
<dbReference type="InterPro" id="IPR053888">
    <property type="entry name" value="MRM3-like_sub_bind"/>
</dbReference>
<evidence type="ECO:0000313" key="2">
    <source>
        <dbReference type="EMBL" id="PZO85413.1"/>
    </source>
</evidence>
<keyword evidence="2" id="KW-0489">Methyltransferase</keyword>
<dbReference type="Pfam" id="PF22435">
    <property type="entry name" value="MRM3-like_sub_bind"/>
    <property type="match status" value="1"/>
</dbReference>